<reference evidence="5" key="2">
    <citation type="submission" date="2025-08" db="UniProtKB">
        <authorList>
            <consortium name="Ensembl"/>
        </authorList>
    </citation>
    <scope>IDENTIFICATION</scope>
</reference>
<keyword evidence="6" id="KW-1185">Reference proteome</keyword>
<dbReference type="Proteomes" id="UP000472265">
    <property type="component" value="Chromosome 10"/>
</dbReference>
<protein>
    <recommendedName>
        <fullName evidence="4">AIG1-type G domain-containing protein</fullName>
    </recommendedName>
</protein>
<evidence type="ECO:0000313" key="6">
    <source>
        <dbReference type="Proteomes" id="UP000472265"/>
    </source>
</evidence>
<name>A0A671UQS3_SPAAU</name>
<dbReference type="InterPro" id="IPR006703">
    <property type="entry name" value="G_AIG1"/>
</dbReference>
<organism evidence="5 6">
    <name type="scientific">Sparus aurata</name>
    <name type="common">Gilthead sea bream</name>
    <dbReference type="NCBI Taxonomy" id="8175"/>
    <lineage>
        <taxon>Eukaryota</taxon>
        <taxon>Metazoa</taxon>
        <taxon>Chordata</taxon>
        <taxon>Craniata</taxon>
        <taxon>Vertebrata</taxon>
        <taxon>Euteleostomi</taxon>
        <taxon>Actinopterygii</taxon>
        <taxon>Neopterygii</taxon>
        <taxon>Teleostei</taxon>
        <taxon>Neoteleostei</taxon>
        <taxon>Acanthomorphata</taxon>
        <taxon>Eupercaria</taxon>
        <taxon>Spariformes</taxon>
        <taxon>Sparidae</taxon>
        <taxon>Sparus</taxon>
    </lineage>
</organism>
<evidence type="ECO:0000259" key="4">
    <source>
        <dbReference type="PROSITE" id="PS51720"/>
    </source>
</evidence>
<reference evidence="5" key="3">
    <citation type="submission" date="2025-09" db="UniProtKB">
        <authorList>
            <consortium name="Ensembl"/>
        </authorList>
    </citation>
    <scope>IDENTIFICATION</scope>
</reference>
<evidence type="ECO:0000256" key="1">
    <source>
        <dbReference type="ARBA" id="ARBA00008535"/>
    </source>
</evidence>
<dbReference type="Gene3D" id="3.40.50.300">
    <property type="entry name" value="P-loop containing nucleotide triphosphate hydrolases"/>
    <property type="match status" value="1"/>
</dbReference>
<evidence type="ECO:0000256" key="3">
    <source>
        <dbReference type="ARBA" id="ARBA00023134"/>
    </source>
</evidence>
<sequence length="287" mass="31898">MAFTADVFTAPLLPHRTRFTAGLMCSDFGLMVSSLKLLEDCEGRHYNLSEDNHKSLMQKIENIMHKNKGAFLTFSDETIRPKSEHIRPALNLVLCGRRGAVKTSAVKAILGQTEFPSVSNSSECVQSQGEVCGRWVTLVELPALCGKPQEEVMEESLRCISLCHPEGVHAFILVLPVGSLTDEDKLELKTIQDTFSCRVNDFTMILFTVGSDPTAPAVVDFVSKNRDIQELHQCFGERHFVLNINNKQQIPDLFNIVERIKPSCYTTETLAHAQGISSSNSKLNLSV</sequence>
<proteinExistence type="inferred from homology"/>
<dbReference type="GeneTree" id="ENSGT00940000164100"/>
<reference evidence="5" key="1">
    <citation type="submission" date="2021-04" db="EMBL/GenBank/DDBJ databases">
        <authorList>
            <consortium name="Wellcome Sanger Institute Data Sharing"/>
        </authorList>
    </citation>
    <scope>NUCLEOTIDE SEQUENCE [LARGE SCALE GENOMIC DNA]</scope>
</reference>
<dbReference type="PROSITE" id="PS51720">
    <property type="entry name" value="G_AIG1"/>
    <property type="match status" value="1"/>
</dbReference>
<dbReference type="GO" id="GO:0005525">
    <property type="term" value="F:GTP binding"/>
    <property type="evidence" value="ECO:0007669"/>
    <property type="project" value="UniProtKB-KW"/>
</dbReference>
<dbReference type="Pfam" id="PF04548">
    <property type="entry name" value="AIG1"/>
    <property type="match status" value="1"/>
</dbReference>
<dbReference type="InterPro" id="IPR027417">
    <property type="entry name" value="P-loop_NTPase"/>
</dbReference>
<dbReference type="OMA" id="QTPHECH"/>
<evidence type="ECO:0000256" key="2">
    <source>
        <dbReference type="ARBA" id="ARBA00022741"/>
    </source>
</evidence>
<dbReference type="SUPFAM" id="SSF52540">
    <property type="entry name" value="P-loop containing nucleoside triphosphate hydrolases"/>
    <property type="match status" value="1"/>
</dbReference>
<dbReference type="InterPro" id="IPR045058">
    <property type="entry name" value="GIMA/IAN/Toc"/>
</dbReference>
<keyword evidence="2" id="KW-0547">Nucleotide-binding</keyword>
<feature type="domain" description="AIG1-type G" evidence="4">
    <location>
        <begin position="87"/>
        <end position="274"/>
    </location>
</feature>
<dbReference type="PANTHER" id="PTHR10903">
    <property type="entry name" value="GTPASE, IMAP FAMILY MEMBER-RELATED"/>
    <property type="match status" value="1"/>
</dbReference>
<keyword evidence="3" id="KW-0342">GTP-binding</keyword>
<dbReference type="PANTHER" id="PTHR10903:SF188">
    <property type="entry name" value="GTPASE IMAP FAMILY MEMBER 2-LIKE-RELATED"/>
    <property type="match status" value="1"/>
</dbReference>
<accession>A0A671UQS3</accession>
<evidence type="ECO:0000313" key="5">
    <source>
        <dbReference type="Ensembl" id="ENSSAUP00010016303.1"/>
    </source>
</evidence>
<dbReference type="InParanoid" id="A0A671UQS3"/>
<comment type="similarity">
    <text evidence="1">Belongs to the TRAFAC class TrmE-Era-EngA-EngB-Septin-like GTPase superfamily. AIG1/Toc34/Toc159-like paraseptin GTPase family. IAN subfamily.</text>
</comment>
<dbReference type="AlphaFoldDB" id="A0A671UQS3"/>
<dbReference type="Ensembl" id="ENSSAUT00010017268.1">
    <property type="protein sequence ID" value="ENSSAUP00010016303.1"/>
    <property type="gene ID" value="ENSSAUG00010007518.1"/>
</dbReference>